<feature type="compositionally biased region" description="Polar residues" evidence="1">
    <location>
        <begin position="174"/>
        <end position="183"/>
    </location>
</feature>
<dbReference type="AlphaFoldDB" id="A0A1B6DXZ7"/>
<dbReference type="SUPFAM" id="SSF50729">
    <property type="entry name" value="PH domain-like"/>
    <property type="match status" value="1"/>
</dbReference>
<accession>A0A1B6DXZ7</accession>
<feature type="non-terminal residue" evidence="2">
    <location>
        <position position="420"/>
    </location>
</feature>
<proteinExistence type="predicted"/>
<dbReference type="EMBL" id="GEDC01006767">
    <property type="protein sequence ID" value="JAS30531.1"/>
    <property type="molecule type" value="Transcribed_RNA"/>
</dbReference>
<protein>
    <recommendedName>
        <fullName evidence="3">PH domain-containing protein</fullName>
    </recommendedName>
</protein>
<feature type="region of interest" description="Disordered" evidence="1">
    <location>
        <begin position="145"/>
        <end position="240"/>
    </location>
</feature>
<evidence type="ECO:0000313" key="2">
    <source>
        <dbReference type="EMBL" id="JAS30531.1"/>
    </source>
</evidence>
<feature type="compositionally biased region" description="Polar residues" evidence="1">
    <location>
        <begin position="312"/>
        <end position="324"/>
    </location>
</feature>
<evidence type="ECO:0000256" key="1">
    <source>
        <dbReference type="SAM" id="MobiDB-lite"/>
    </source>
</evidence>
<gene>
    <name evidence="2" type="ORF">g.11135</name>
</gene>
<name>A0A1B6DXZ7_9HEMI</name>
<feature type="region of interest" description="Disordered" evidence="1">
    <location>
        <begin position="386"/>
        <end position="412"/>
    </location>
</feature>
<feature type="compositionally biased region" description="Polar residues" evidence="1">
    <location>
        <begin position="198"/>
        <end position="240"/>
    </location>
</feature>
<organism evidence="2">
    <name type="scientific">Clastoptera arizonana</name>
    <name type="common">Arizona spittle bug</name>
    <dbReference type="NCBI Taxonomy" id="38151"/>
    <lineage>
        <taxon>Eukaryota</taxon>
        <taxon>Metazoa</taxon>
        <taxon>Ecdysozoa</taxon>
        <taxon>Arthropoda</taxon>
        <taxon>Hexapoda</taxon>
        <taxon>Insecta</taxon>
        <taxon>Pterygota</taxon>
        <taxon>Neoptera</taxon>
        <taxon>Paraneoptera</taxon>
        <taxon>Hemiptera</taxon>
        <taxon>Auchenorrhyncha</taxon>
        <taxon>Cercopoidea</taxon>
        <taxon>Clastopteridae</taxon>
        <taxon>Clastoptera</taxon>
    </lineage>
</organism>
<sequence length="420" mass="47034">MNFPSSVLFREIHKNAWLRRLPTIDKKTGSFPKKGERVWAVFCVHDDTEPYLEIYTDQKIASTHKPDWYISLSSTLHISPTICPNDDEFEFVVTLPDEVVRLTAPSWDFMMDWVNGLGNKLREMRILSPKENVYSRMPELRLPLLPTRDPNSPLPLPPIGPSALVPGTELSAAPVSTVSPNTSNDDDSVLPRPEEHNSLTQTNVNIQRNPSTSSVYISQSATPDISRSRPSLNRTVSAPESPTLENNVTVIQVSAMTSPPTLNTFDFSFINQCFETMVNEEEDDDEFFTPPVTPVLPRVSTRRPNPTRNTTDIPVSSNTRQRVNNSDEQHRYDTVAQSPTLPRNESTVHISNNTHQNLTGSDSQASVIISTPVETNQTSVMNPIPAIEREESSHSQNSESSEQETDIDTNGIYEHVFLPA</sequence>
<feature type="compositionally biased region" description="Low complexity" evidence="1">
    <location>
        <begin position="302"/>
        <end position="311"/>
    </location>
</feature>
<feature type="region of interest" description="Disordered" evidence="1">
    <location>
        <begin position="281"/>
        <end position="329"/>
    </location>
</feature>
<evidence type="ECO:0008006" key="3">
    <source>
        <dbReference type="Google" id="ProtNLM"/>
    </source>
</evidence>
<reference evidence="2" key="1">
    <citation type="submission" date="2015-12" db="EMBL/GenBank/DDBJ databases">
        <title>De novo transcriptome assembly of four potential Pierce s Disease insect vectors from Arizona vineyards.</title>
        <authorList>
            <person name="Tassone E.E."/>
        </authorList>
    </citation>
    <scope>NUCLEOTIDE SEQUENCE</scope>
</reference>